<dbReference type="Pfam" id="PF01252">
    <property type="entry name" value="Peptidase_A8"/>
    <property type="match status" value="1"/>
</dbReference>
<gene>
    <name evidence="9" type="primary">lspA</name>
    <name evidence="11" type="ORF">A3B54_02085</name>
</gene>
<organism evidence="11 12">
    <name type="scientific">Candidatus Curtissbacteria bacterium RIFCSPLOWO2_01_FULL_42_50</name>
    <dbReference type="NCBI Taxonomy" id="1797730"/>
    <lineage>
        <taxon>Bacteria</taxon>
        <taxon>Candidatus Curtissiibacteriota</taxon>
    </lineage>
</organism>
<evidence type="ECO:0000256" key="8">
    <source>
        <dbReference type="ARBA" id="ARBA00023136"/>
    </source>
</evidence>
<protein>
    <recommendedName>
        <fullName evidence="9">Lipoprotein signal peptidase</fullName>
        <ecNumber evidence="9">3.4.23.36</ecNumber>
    </recommendedName>
    <alternativeName>
        <fullName evidence="9">Prolipoprotein signal peptidase</fullName>
    </alternativeName>
    <alternativeName>
        <fullName evidence="9">Signal peptidase II</fullName>
        <shortName evidence="9">SPase II</shortName>
    </alternativeName>
</protein>
<dbReference type="PRINTS" id="PR00781">
    <property type="entry name" value="LIPOSIGPTASE"/>
</dbReference>
<keyword evidence="3 9" id="KW-0645">Protease</keyword>
<evidence type="ECO:0000256" key="6">
    <source>
        <dbReference type="ARBA" id="ARBA00022801"/>
    </source>
</evidence>
<dbReference type="HAMAP" id="MF_00161">
    <property type="entry name" value="LspA"/>
    <property type="match status" value="1"/>
</dbReference>
<comment type="subcellular location">
    <subcellularLocation>
        <location evidence="9">Cell membrane</location>
        <topology evidence="9">Multi-pass membrane protein</topology>
    </subcellularLocation>
</comment>
<keyword evidence="4 9" id="KW-0812">Transmembrane</keyword>
<dbReference type="EC" id="3.4.23.36" evidence="9"/>
<proteinExistence type="inferred from homology"/>
<feature type="transmembrane region" description="Helical" evidence="9">
    <location>
        <begin position="73"/>
        <end position="89"/>
    </location>
</feature>
<evidence type="ECO:0000256" key="4">
    <source>
        <dbReference type="ARBA" id="ARBA00022692"/>
    </source>
</evidence>
<keyword evidence="7 9" id="KW-1133">Transmembrane helix</keyword>
<evidence type="ECO:0000256" key="2">
    <source>
        <dbReference type="ARBA" id="ARBA00022475"/>
    </source>
</evidence>
<dbReference type="Proteomes" id="UP000177039">
    <property type="component" value="Unassembled WGS sequence"/>
</dbReference>
<comment type="caution">
    <text evidence="11">The sequence shown here is derived from an EMBL/GenBank/DDBJ whole genome shotgun (WGS) entry which is preliminary data.</text>
</comment>
<accession>A0A1F5H7X8</accession>
<feature type="transmembrane region" description="Helical" evidence="9">
    <location>
        <begin position="37"/>
        <end position="61"/>
    </location>
</feature>
<keyword evidence="8 9" id="KW-0472">Membrane</keyword>
<feature type="active site" evidence="9">
    <location>
        <position position="99"/>
    </location>
</feature>
<dbReference type="EMBL" id="MFBT01000005">
    <property type="protein sequence ID" value="OGE00170.1"/>
    <property type="molecule type" value="Genomic_DNA"/>
</dbReference>
<dbReference type="UniPathway" id="UPA00665"/>
<evidence type="ECO:0000313" key="11">
    <source>
        <dbReference type="EMBL" id="OGE00170.1"/>
    </source>
</evidence>
<comment type="caution">
    <text evidence="9">Lacks conserved residue(s) required for the propagation of feature annotation.</text>
</comment>
<evidence type="ECO:0000256" key="7">
    <source>
        <dbReference type="ARBA" id="ARBA00022989"/>
    </source>
</evidence>
<dbReference type="PANTHER" id="PTHR33695">
    <property type="entry name" value="LIPOPROTEIN SIGNAL PEPTIDASE"/>
    <property type="match status" value="1"/>
</dbReference>
<evidence type="ECO:0000256" key="10">
    <source>
        <dbReference type="RuleBase" id="RU004181"/>
    </source>
</evidence>
<dbReference type="GO" id="GO:0005886">
    <property type="term" value="C:plasma membrane"/>
    <property type="evidence" value="ECO:0007669"/>
    <property type="project" value="UniProtKB-SubCell"/>
</dbReference>
<evidence type="ECO:0000256" key="9">
    <source>
        <dbReference type="HAMAP-Rule" id="MF_00161"/>
    </source>
</evidence>
<dbReference type="GO" id="GO:0004190">
    <property type="term" value="F:aspartic-type endopeptidase activity"/>
    <property type="evidence" value="ECO:0007669"/>
    <property type="project" value="UniProtKB-UniRule"/>
</dbReference>
<keyword evidence="5 9" id="KW-0064">Aspartyl protease</keyword>
<reference evidence="11 12" key="1">
    <citation type="journal article" date="2016" name="Nat. Commun.">
        <title>Thousands of microbial genomes shed light on interconnected biogeochemical processes in an aquifer system.</title>
        <authorList>
            <person name="Anantharaman K."/>
            <person name="Brown C.T."/>
            <person name="Hug L.A."/>
            <person name="Sharon I."/>
            <person name="Castelle C.J."/>
            <person name="Probst A.J."/>
            <person name="Thomas B.C."/>
            <person name="Singh A."/>
            <person name="Wilkins M.J."/>
            <person name="Karaoz U."/>
            <person name="Brodie E.L."/>
            <person name="Williams K.H."/>
            <person name="Hubbard S.S."/>
            <person name="Banfield J.F."/>
        </authorList>
    </citation>
    <scope>NUCLEOTIDE SEQUENCE [LARGE SCALE GENOMIC DNA]</scope>
</reference>
<evidence type="ECO:0000256" key="5">
    <source>
        <dbReference type="ARBA" id="ARBA00022750"/>
    </source>
</evidence>
<name>A0A1F5H7X8_9BACT</name>
<sequence>MLQTFPVLFSVLAFDQISKWYVLIHGLDLNCNAGFAFGTLPGILNGLIAFSVLLAVIYVFLKHFSSIGPFNSKLFALALVIGGGTSNIFDRVLRGCVIDFINFSFLRRLTWLPLPDWFLVGLIKWPAFNLADAAITIGTIILIYSLIFPRVIKEAKGSYPSSPYG</sequence>
<dbReference type="PROSITE" id="PS00855">
    <property type="entry name" value="SPASE_II"/>
    <property type="match status" value="1"/>
</dbReference>
<dbReference type="InterPro" id="IPR001872">
    <property type="entry name" value="Peptidase_A8"/>
</dbReference>
<comment type="catalytic activity">
    <reaction evidence="9">
        <text>Release of signal peptides from bacterial membrane prolipoproteins. Hydrolyzes -Xaa-Yaa-Zaa-|-(S,diacylglyceryl)Cys-, in which Xaa is hydrophobic (preferably Leu), and Yaa (Ala or Ser) and Zaa (Gly or Ala) have small, neutral side chains.</text>
        <dbReference type="EC" id="3.4.23.36"/>
    </reaction>
</comment>
<evidence type="ECO:0000313" key="12">
    <source>
        <dbReference type="Proteomes" id="UP000177039"/>
    </source>
</evidence>
<dbReference type="AlphaFoldDB" id="A0A1F5H7X8"/>
<evidence type="ECO:0000256" key="1">
    <source>
        <dbReference type="ARBA" id="ARBA00006139"/>
    </source>
</evidence>
<feature type="transmembrane region" description="Helical" evidence="9">
    <location>
        <begin position="127"/>
        <end position="148"/>
    </location>
</feature>
<comment type="pathway">
    <text evidence="9">Protein modification; lipoprotein biosynthesis (signal peptide cleavage).</text>
</comment>
<evidence type="ECO:0000256" key="3">
    <source>
        <dbReference type="ARBA" id="ARBA00022670"/>
    </source>
</evidence>
<keyword evidence="6 9" id="KW-0378">Hydrolase</keyword>
<feature type="active site" evidence="9">
    <location>
        <position position="132"/>
    </location>
</feature>
<comment type="function">
    <text evidence="9">This protein specifically catalyzes the removal of signal peptides from prolipoproteins.</text>
</comment>
<dbReference type="GO" id="GO:0006508">
    <property type="term" value="P:proteolysis"/>
    <property type="evidence" value="ECO:0007669"/>
    <property type="project" value="UniProtKB-KW"/>
</dbReference>
<keyword evidence="2 9" id="KW-1003">Cell membrane</keyword>
<dbReference type="PANTHER" id="PTHR33695:SF1">
    <property type="entry name" value="LIPOPROTEIN SIGNAL PEPTIDASE"/>
    <property type="match status" value="1"/>
</dbReference>
<comment type="similarity">
    <text evidence="1 9 10">Belongs to the peptidase A8 family.</text>
</comment>